<evidence type="ECO:0000313" key="3">
    <source>
        <dbReference type="Proteomes" id="UP000500741"/>
    </source>
</evidence>
<name>A0A6G8AZS4_9LACO</name>
<dbReference type="AlphaFoldDB" id="A0A6G8AZS4"/>
<protein>
    <submittedName>
        <fullName evidence="2">Uncharacterized protein</fullName>
    </submittedName>
</protein>
<dbReference type="EMBL" id="CP049888">
    <property type="protein sequence ID" value="QIL50564.1"/>
    <property type="molecule type" value="Genomic_DNA"/>
</dbReference>
<reference evidence="2 3" key="1">
    <citation type="submission" date="2020-03" db="EMBL/GenBank/DDBJ databases">
        <title>Weissella sp. nov., isolated from Cybister lewisianus.</title>
        <authorList>
            <person name="Hyun D.-W."/>
            <person name="Bae J.-W."/>
        </authorList>
    </citation>
    <scope>NUCLEOTIDE SEQUENCE [LARGE SCALE GENOMIC DNA]</scope>
    <source>
        <strain evidence="2 3">HDW19</strain>
    </source>
</reference>
<feature type="region of interest" description="Disordered" evidence="1">
    <location>
        <begin position="58"/>
        <end position="78"/>
    </location>
</feature>
<evidence type="ECO:0000256" key="1">
    <source>
        <dbReference type="SAM" id="MobiDB-lite"/>
    </source>
</evidence>
<accession>A0A6G8AZS4</accession>
<organism evidence="2 3">
    <name type="scientific">Weissella coleopterorum</name>
    <dbReference type="NCBI Taxonomy" id="2714949"/>
    <lineage>
        <taxon>Bacteria</taxon>
        <taxon>Bacillati</taxon>
        <taxon>Bacillota</taxon>
        <taxon>Bacilli</taxon>
        <taxon>Lactobacillales</taxon>
        <taxon>Lactobacillaceae</taxon>
        <taxon>Weissella</taxon>
    </lineage>
</organism>
<gene>
    <name evidence="2" type="ORF">G7084_04090</name>
</gene>
<dbReference type="KEGG" id="wco:G7084_04090"/>
<keyword evidence="3" id="KW-1185">Reference proteome</keyword>
<proteinExistence type="predicted"/>
<sequence>MSKKYGRISAIDLYVATKVLDDDISMKDLLDVVSVLLKYDWDYANEKAPMFYWKQISKQDSKDCSNNADSTSDDKNKQ</sequence>
<dbReference type="Proteomes" id="UP000500741">
    <property type="component" value="Chromosome"/>
</dbReference>
<evidence type="ECO:0000313" key="2">
    <source>
        <dbReference type="EMBL" id="QIL50564.1"/>
    </source>
</evidence>